<accession>A0A0D3ELP1</accession>
<dbReference type="EnsemblPlants" id="OBART01G09130.1">
    <property type="protein sequence ID" value="OBART01G09130.1"/>
    <property type="gene ID" value="OBART01G09130"/>
</dbReference>
<reference evidence="1" key="2">
    <citation type="submission" date="2015-03" db="UniProtKB">
        <authorList>
            <consortium name="EnsemblPlants"/>
        </authorList>
    </citation>
    <scope>IDENTIFICATION</scope>
</reference>
<dbReference type="HOGENOM" id="CLU_191744_0_0_1"/>
<dbReference type="Proteomes" id="UP000026960">
    <property type="component" value="Chromosome 1"/>
</dbReference>
<sequence length="86" mass="9357">MRRSCRWVRRGLRRTKAGRRGTPCRDPTCRQSLCGGGASVRQPCLCWSSGGQPRLAAADPILAFSWACVLAMSSCGWCTGLTPLDQ</sequence>
<protein>
    <submittedName>
        <fullName evidence="1">Uncharacterized protein</fullName>
    </submittedName>
</protein>
<evidence type="ECO:0000313" key="2">
    <source>
        <dbReference type="Proteomes" id="UP000026960"/>
    </source>
</evidence>
<keyword evidence="2" id="KW-1185">Reference proteome</keyword>
<evidence type="ECO:0000313" key="1">
    <source>
        <dbReference type="EnsemblPlants" id="OBART01G09130.1"/>
    </source>
</evidence>
<name>A0A0D3ELP1_9ORYZ</name>
<dbReference type="PaxDb" id="65489-OBART01G09130.1"/>
<organism evidence="1">
    <name type="scientific">Oryza barthii</name>
    <dbReference type="NCBI Taxonomy" id="65489"/>
    <lineage>
        <taxon>Eukaryota</taxon>
        <taxon>Viridiplantae</taxon>
        <taxon>Streptophyta</taxon>
        <taxon>Embryophyta</taxon>
        <taxon>Tracheophyta</taxon>
        <taxon>Spermatophyta</taxon>
        <taxon>Magnoliopsida</taxon>
        <taxon>Liliopsida</taxon>
        <taxon>Poales</taxon>
        <taxon>Poaceae</taxon>
        <taxon>BOP clade</taxon>
        <taxon>Oryzoideae</taxon>
        <taxon>Oryzeae</taxon>
        <taxon>Oryzinae</taxon>
        <taxon>Oryza</taxon>
    </lineage>
</organism>
<dbReference type="Gramene" id="OBART01G09130.1">
    <property type="protein sequence ID" value="OBART01G09130.1"/>
    <property type="gene ID" value="OBART01G09130"/>
</dbReference>
<dbReference type="AlphaFoldDB" id="A0A0D3ELP1"/>
<reference evidence="1" key="1">
    <citation type="journal article" date="2009" name="Rice">
        <title>De Novo Next Generation Sequencing of Plant Genomes.</title>
        <authorList>
            <person name="Rounsley S."/>
            <person name="Marri P.R."/>
            <person name="Yu Y."/>
            <person name="He R."/>
            <person name="Sisneros N."/>
            <person name="Goicoechea J.L."/>
            <person name="Lee S.J."/>
            <person name="Angelova A."/>
            <person name="Kudrna D."/>
            <person name="Luo M."/>
            <person name="Affourtit J."/>
            <person name="Desany B."/>
            <person name="Knight J."/>
            <person name="Niazi F."/>
            <person name="Egholm M."/>
            <person name="Wing R.A."/>
        </authorList>
    </citation>
    <scope>NUCLEOTIDE SEQUENCE [LARGE SCALE GENOMIC DNA]</scope>
    <source>
        <strain evidence="1">cv. IRGC 105608</strain>
    </source>
</reference>
<proteinExistence type="predicted"/>